<dbReference type="SUPFAM" id="SSF51445">
    <property type="entry name" value="(Trans)glycosidases"/>
    <property type="match status" value="1"/>
</dbReference>
<feature type="domain" description="Tip attachment protein J" evidence="2">
    <location>
        <begin position="758"/>
        <end position="922"/>
    </location>
</feature>
<dbReference type="Pfam" id="PF13550">
    <property type="entry name" value="Phage-tail_3"/>
    <property type="match status" value="1"/>
</dbReference>
<dbReference type="EMBL" id="JAASQI010000007">
    <property type="protein sequence ID" value="NIJ59241.1"/>
    <property type="molecule type" value="Genomic_DNA"/>
</dbReference>
<dbReference type="Gene3D" id="3.20.20.80">
    <property type="entry name" value="Glycosidases"/>
    <property type="match status" value="1"/>
</dbReference>
<dbReference type="Pfam" id="PF13547">
    <property type="entry name" value="GTA_TIM"/>
    <property type="match status" value="1"/>
</dbReference>
<reference evidence="4 5" key="1">
    <citation type="submission" date="2020-03" db="EMBL/GenBank/DDBJ databases">
        <title>Genomic Encyclopedia of Type Strains, Phase IV (KMG-IV): sequencing the most valuable type-strain genomes for metagenomic binning, comparative biology and taxonomic classification.</title>
        <authorList>
            <person name="Goeker M."/>
        </authorList>
    </citation>
    <scope>NUCLEOTIDE SEQUENCE [LARGE SCALE GENOMIC DNA]</scope>
    <source>
        <strain evidence="4 5">DSM 103870</strain>
    </source>
</reference>
<proteinExistence type="predicted"/>
<keyword evidence="5" id="KW-1185">Reference proteome</keyword>
<organism evidence="4 5">
    <name type="scientific">Pseudochelatococcus lubricantis</name>
    <dbReference type="NCBI Taxonomy" id="1538102"/>
    <lineage>
        <taxon>Bacteria</taxon>
        <taxon>Pseudomonadati</taxon>
        <taxon>Pseudomonadota</taxon>
        <taxon>Alphaproteobacteria</taxon>
        <taxon>Hyphomicrobiales</taxon>
        <taxon>Chelatococcaceae</taxon>
        <taxon>Pseudochelatococcus</taxon>
    </lineage>
</organism>
<comment type="caution">
    <text evidence="4">The sequence shown here is derived from an EMBL/GenBank/DDBJ whole genome shotgun (WGS) entry which is preliminary data.</text>
</comment>
<evidence type="ECO:0000259" key="1">
    <source>
        <dbReference type="Pfam" id="PF13547"/>
    </source>
</evidence>
<evidence type="ECO:0000313" key="5">
    <source>
        <dbReference type="Proteomes" id="UP001429580"/>
    </source>
</evidence>
<protein>
    <submittedName>
        <fullName evidence="4">Uncharacterized protein</fullName>
    </submittedName>
</protein>
<dbReference type="InterPro" id="IPR032876">
    <property type="entry name" value="J_dom"/>
</dbReference>
<accession>A0ABX0V801</accession>
<feature type="domain" description="Rcc01698-like C-terminal" evidence="3">
    <location>
        <begin position="1022"/>
        <end position="1115"/>
    </location>
</feature>
<sequence length="1271" mass="137171">MAQLVLTVAGAWAGNAIGGGLGQAAGAMLGSYLGAAIEQDLFGPGPAAVNRSEGARVTDLQVSGSAYGQPIPRVWGRGRIAANIIWVRGIRETAITETETTGGGGKGGGGGRRQTTVHTRYEYSADILLGVCEGPVTAIYRIWVNNTMLDPEHVGAIRVSYGEEAQMPDPLVAAVEGVGRTPAHRGLVTVMLEDFKLTPFGNRFPNFEVEVYRGSDDPGNARHLVEGVCLIPASGEFVTDTEIVRKVGHGSATSQAAINANTGTKRSDFLVSIDNLKRELPNVEWINFVYAWFGTSIDVATCDLVPKCEYAQGQSGAFGAETAPHIWSVAGGGRSVWPVVTSYTLPNGQTALSYGGTISDGSVIRAVQELKARGYKVLFYPFIMMDIPPPDPAPFPWRGRITGAAADVAGFFTRPAGYLRFIRHCMTLCEQAGGVDAFAIGSEMVGLNRIRDGSGAYPAVPFWQQIAADTKTRLGANCTVTYAADWSEYRYHDRGGANVDFPLDALWADSNIDAVGIDAYFPITDTDRSLTDPATIGAGWGSGELISYFYASEADRDLAGRGANRVQSPISEPFWALKDLRWWWDNAHTPRVAGVPTGGPTAWTPKMKPIWLTEYGFPSVHCSPNRPNVFVDPKSAESFYPWYSNRSVDRVVQRVAIKGTEDWWREPANNPLDGQGRRMVGPRFLWCWDARPYPFFPSLKRVWQDGDNYRLGHWVQGKIGNMQLSEIVRDLCLRAGLTNADIDVTSLTDEVSGYVVSERKSLREMISVLQAAFFFDAVESGGVLRFVKRGDGTIVAIDANDLGAAEGDGDRARIRIERAQDVELPISIDVVHLDEARDYQSSTVTGRRQLGTSRSVTTFSLPLILSVEEAQTIAQRALREIWQGRVTLEAKLPTRAIRIDPTDVIEVPVDGAIRRFRVTSVTYGKPGLVLVRGVATDGDLPQFVTVPTGSGDLQPNVPDTAAPTRVEMMDLPLVTEAEADEATSFYMAACSLGGAPFRGVSLFRPTADGLDYTVSGVADVASVIGDTLTALAPGPAHVWDNGNTVEVQLAFGSLESLPDSRILDGANGALINGEIIQFANAVLIGPGRYRLSRLLRGRLGTEHRIATHAIGSRFVLLDPGRLERPTFSASSIGLAIAWRFAPAPQGPTGDQSGQISFMNGGEALKPWSPAHVRGARNGAGDITISWVRRTRYGGWWRDLTDVPLNEETERYEVDVMNGSTVVRTLPVSAPAATYTAAQQVADFGSAQASVTVRVVQLSTAIGRGTPAVATI</sequence>
<dbReference type="RefSeq" id="WP_166954381.1">
    <property type="nucleotide sequence ID" value="NZ_JAASQI010000007.1"/>
</dbReference>
<dbReference type="InterPro" id="IPR025195">
    <property type="entry name" value="GTA_TIM_dom"/>
</dbReference>
<evidence type="ECO:0000259" key="2">
    <source>
        <dbReference type="Pfam" id="PF13550"/>
    </source>
</evidence>
<name>A0ABX0V801_9HYPH</name>
<dbReference type="InterPro" id="IPR056490">
    <property type="entry name" value="Rcc01698_C"/>
</dbReference>
<dbReference type="Pfam" id="PF23666">
    <property type="entry name" value="Rcc01698_C"/>
    <property type="match status" value="1"/>
</dbReference>
<dbReference type="Proteomes" id="UP001429580">
    <property type="component" value="Unassembled WGS sequence"/>
</dbReference>
<gene>
    <name evidence="4" type="ORF">FHS82_003096</name>
</gene>
<feature type="domain" description="GTA TIM-barrel-like" evidence="1">
    <location>
        <begin position="417"/>
        <end position="697"/>
    </location>
</feature>
<evidence type="ECO:0000313" key="4">
    <source>
        <dbReference type="EMBL" id="NIJ59241.1"/>
    </source>
</evidence>
<dbReference type="InterPro" id="IPR017853">
    <property type="entry name" value="GH"/>
</dbReference>
<dbReference type="CDD" id="cd19607">
    <property type="entry name" value="GTA_TIM-barrel-like"/>
    <property type="match status" value="1"/>
</dbReference>
<evidence type="ECO:0000259" key="3">
    <source>
        <dbReference type="Pfam" id="PF23666"/>
    </source>
</evidence>